<protein>
    <recommendedName>
        <fullName evidence="5 12">Adenylosuccinate lyase</fullName>
        <shortName evidence="13">ASL</shortName>
        <ecNumber evidence="4 12">4.3.2.2</ecNumber>
    </recommendedName>
    <alternativeName>
        <fullName evidence="10 13">Adenylosuccinase</fullName>
    </alternativeName>
</protein>
<comment type="pathway">
    <text evidence="2 13">Purine metabolism; AMP biosynthesis via de novo pathway; AMP from IMP: step 2/2.</text>
</comment>
<evidence type="ECO:0000256" key="7">
    <source>
        <dbReference type="ARBA" id="ARBA00023239"/>
    </source>
</evidence>
<dbReference type="InterPro" id="IPR022761">
    <property type="entry name" value="Fumarate_lyase_N"/>
</dbReference>
<dbReference type="GO" id="GO:0044208">
    <property type="term" value="P:'de novo' AMP biosynthetic process"/>
    <property type="evidence" value="ECO:0007669"/>
    <property type="project" value="UniProtKB-UniPathway"/>
</dbReference>
<evidence type="ECO:0000259" key="14">
    <source>
        <dbReference type="Pfam" id="PF00206"/>
    </source>
</evidence>
<evidence type="ECO:0000256" key="5">
    <source>
        <dbReference type="ARBA" id="ARBA00017058"/>
    </source>
</evidence>
<dbReference type="PRINTS" id="PR00149">
    <property type="entry name" value="FUMRATELYASE"/>
</dbReference>
<reference evidence="16 17" key="1">
    <citation type="submission" date="2007-10" db="EMBL/GenBank/DDBJ databases">
        <title>Complete sequence of Desulfococcus oleovorans Hxd3.</title>
        <authorList>
            <consortium name="US DOE Joint Genome Institute"/>
            <person name="Copeland A."/>
            <person name="Lucas S."/>
            <person name="Lapidus A."/>
            <person name="Barry K."/>
            <person name="Glavina del Rio T."/>
            <person name="Dalin E."/>
            <person name="Tice H."/>
            <person name="Pitluck S."/>
            <person name="Kiss H."/>
            <person name="Brettin T."/>
            <person name="Bruce D."/>
            <person name="Detter J.C."/>
            <person name="Han C."/>
            <person name="Schmutz J."/>
            <person name="Larimer F."/>
            <person name="Land M."/>
            <person name="Hauser L."/>
            <person name="Kyrpides N."/>
            <person name="Kim E."/>
            <person name="Wawrik B."/>
            <person name="Richardson P."/>
        </authorList>
    </citation>
    <scope>NUCLEOTIDE SEQUENCE [LARGE SCALE GENOMIC DNA]</scope>
    <source>
        <strain evidence="17">DSM 6200 / JCM 39069 / Hxd3</strain>
    </source>
</reference>
<comment type="pathway">
    <text evidence="1 13">Purine metabolism; IMP biosynthesis via de novo pathway; 5-amino-1-(5-phospho-D-ribosyl)imidazole-4-carboxamide from 5-amino-1-(5-phospho-D-ribosyl)imidazole-4-carboxylate: step 2/2.</text>
</comment>
<name>A8ZSC1_DESOH</name>
<dbReference type="UniPathway" id="UPA00074">
    <property type="reaction ID" value="UER00132"/>
</dbReference>
<dbReference type="EMBL" id="CP000859">
    <property type="protein sequence ID" value="ABW67658.1"/>
    <property type="molecule type" value="Genomic_DNA"/>
</dbReference>
<dbReference type="Gene3D" id="1.10.40.30">
    <property type="entry name" value="Fumarase/aspartase (C-terminal domain)"/>
    <property type="match status" value="1"/>
</dbReference>
<dbReference type="GO" id="GO:0070626">
    <property type="term" value="F:(S)-2-(5-amino-1-(5-phospho-D-ribosyl)imidazole-4-carboxamido) succinate lyase (fumarate-forming) activity"/>
    <property type="evidence" value="ECO:0007669"/>
    <property type="project" value="RHEA"/>
</dbReference>
<dbReference type="PANTHER" id="PTHR43411">
    <property type="entry name" value="ADENYLOSUCCINATE LYASE"/>
    <property type="match status" value="1"/>
</dbReference>
<dbReference type="Pfam" id="PF00206">
    <property type="entry name" value="Lyase_1"/>
    <property type="match status" value="1"/>
</dbReference>
<dbReference type="PROSITE" id="PS00163">
    <property type="entry name" value="FUMARATE_LYASES"/>
    <property type="match status" value="1"/>
</dbReference>
<gene>
    <name evidence="16" type="ordered locus">Dole_1854</name>
</gene>
<dbReference type="InterPro" id="IPR008948">
    <property type="entry name" value="L-Aspartase-like"/>
</dbReference>
<proteinExistence type="inferred from homology"/>
<dbReference type="NCBIfam" id="NF006764">
    <property type="entry name" value="PRK09285.1"/>
    <property type="match status" value="1"/>
</dbReference>
<dbReference type="SUPFAM" id="SSF48557">
    <property type="entry name" value="L-aspartase-like"/>
    <property type="match status" value="1"/>
</dbReference>
<dbReference type="EC" id="4.3.2.2" evidence="4 12"/>
<organism evidence="16 17">
    <name type="scientific">Desulfosudis oleivorans (strain DSM 6200 / JCM 39069 / Hxd3)</name>
    <name type="common">Desulfococcus oleovorans</name>
    <dbReference type="NCBI Taxonomy" id="96561"/>
    <lineage>
        <taxon>Bacteria</taxon>
        <taxon>Pseudomonadati</taxon>
        <taxon>Thermodesulfobacteriota</taxon>
        <taxon>Desulfobacteria</taxon>
        <taxon>Desulfobacterales</taxon>
        <taxon>Desulfosudaceae</taxon>
        <taxon>Desulfosudis</taxon>
    </lineage>
</organism>
<keyword evidence="17" id="KW-1185">Reference proteome</keyword>
<evidence type="ECO:0000256" key="9">
    <source>
        <dbReference type="ARBA" id="ARBA00025012"/>
    </source>
</evidence>
<sequence length="454" mass="51154">MEQLTALSVLDGRYAKLVGELGDIFSEYGLIRHRVHVETCWLVFLGRDLGLFDLNGQQAEAVAGISSGFDVQGARRIKEIEKTTNHDVKAVEYYIKEQLDRAGLSAIREWTHFACTSEDINNTAYALMLRAGRQQAAETFGLVLETIESMARQYRSVPMMSRTHGQPATPTTVGKEMVNFAWRLRREQDRFLHAPVEAKFNGASGNFNAHAFVFPEIDWIDASRRFLSQSLKVEPLLFTTQINPYNYIAEILHAMIRIAAVLIDLDRDMWGYISLGYFRQKVKEGEVGSSTMPHKVNPIDFENSEGNMGVAIGMMEHLSVKLLQSRFQRDLSDSTVLRNLGAVFGYFVIGMKNCLKGLHKIDINEEQISGDLAATPELLAEPLQTVMRVFGEDNPYERLKSLTRGKKVTSGDFAGMISDLSKVPEAHKQRMKRLSCDAYTGMAERLVDAYFKTT</sequence>
<comment type="catalytic activity">
    <reaction evidence="8">
        <text>(2S)-2-[5-amino-1-(5-phospho-beta-D-ribosyl)imidazole-4-carboxamido]succinate = 5-amino-1-(5-phospho-beta-D-ribosyl)imidazole-4-carboxamide + fumarate</text>
        <dbReference type="Rhea" id="RHEA:23920"/>
        <dbReference type="ChEBI" id="CHEBI:29806"/>
        <dbReference type="ChEBI" id="CHEBI:58443"/>
        <dbReference type="ChEBI" id="CHEBI:58475"/>
        <dbReference type="EC" id="4.3.2.2"/>
    </reaction>
    <physiologicalReaction direction="left-to-right" evidence="8">
        <dbReference type="Rhea" id="RHEA:23921"/>
    </physiologicalReaction>
</comment>
<dbReference type="GO" id="GO:0004018">
    <property type="term" value="F:N6-(1,2-dicarboxyethyl)AMP AMP-lyase (fumarate-forming) activity"/>
    <property type="evidence" value="ECO:0007669"/>
    <property type="project" value="UniProtKB-UniRule"/>
</dbReference>
<evidence type="ECO:0000256" key="4">
    <source>
        <dbReference type="ARBA" id="ARBA00012339"/>
    </source>
</evidence>
<evidence type="ECO:0000259" key="15">
    <source>
        <dbReference type="Pfam" id="PF08328"/>
    </source>
</evidence>
<dbReference type="OrthoDB" id="9768878at2"/>
<evidence type="ECO:0000256" key="8">
    <source>
        <dbReference type="ARBA" id="ARBA00024477"/>
    </source>
</evidence>
<evidence type="ECO:0000313" key="16">
    <source>
        <dbReference type="EMBL" id="ABW67658.1"/>
    </source>
</evidence>
<comment type="function">
    <text evidence="9">Catalyzes two reactions in de novo purine nucleotide biosynthesis. Catalyzes the breakdown of 5-aminoimidazole- (N-succinylocarboxamide) ribotide (SAICAR or 2-[5-amino-1-(5-phospho-beta-D-ribosyl)imidazole-4-carboxamido]succinate) to 5-aminoimidazole-4-carboxamide ribotide (AICAR or 5-amino-1-(5-phospho-beta-D-ribosyl)imidazole-4-carboxamide) and fumarate, and of adenylosuccinate (ADS or N(6)-(1,2-dicarboxyethyl)-AMP) to adenosine monophosphate (AMP) and fumarate.</text>
</comment>
<dbReference type="PANTHER" id="PTHR43411:SF1">
    <property type="entry name" value="ADENYLOSUCCINATE LYASE"/>
    <property type="match status" value="1"/>
</dbReference>
<dbReference type="STRING" id="96561.Dole_1854"/>
<feature type="domain" description="Adenylosuccinate lyase PurB C-terminal" evidence="15">
    <location>
        <begin position="325"/>
        <end position="440"/>
    </location>
</feature>
<evidence type="ECO:0000256" key="3">
    <source>
        <dbReference type="ARBA" id="ARBA00008273"/>
    </source>
</evidence>
<evidence type="ECO:0000256" key="13">
    <source>
        <dbReference type="RuleBase" id="RU361172"/>
    </source>
</evidence>
<dbReference type="GO" id="GO:0006189">
    <property type="term" value="P:'de novo' IMP biosynthetic process"/>
    <property type="evidence" value="ECO:0007669"/>
    <property type="project" value="UniProtKB-UniPathway"/>
</dbReference>
<evidence type="ECO:0000256" key="11">
    <source>
        <dbReference type="ARBA" id="ARBA00049115"/>
    </source>
</evidence>
<evidence type="ECO:0000256" key="1">
    <source>
        <dbReference type="ARBA" id="ARBA00004706"/>
    </source>
</evidence>
<dbReference type="Gene3D" id="1.10.275.10">
    <property type="entry name" value="Fumarase/aspartase (N-terminal domain)"/>
    <property type="match status" value="1"/>
</dbReference>
<dbReference type="InterPro" id="IPR047136">
    <property type="entry name" value="PurB_bact"/>
</dbReference>
<feature type="domain" description="Fumarate lyase N-terminal" evidence="14">
    <location>
        <begin position="15"/>
        <end position="313"/>
    </location>
</feature>
<evidence type="ECO:0000313" key="17">
    <source>
        <dbReference type="Proteomes" id="UP000008561"/>
    </source>
</evidence>
<dbReference type="InterPro" id="IPR013539">
    <property type="entry name" value="PurB_C"/>
</dbReference>
<dbReference type="KEGG" id="dol:Dole_1854"/>
<dbReference type="InterPro" id="IPR000362">
    <property type="entry name" value="Fumarate_lyase_fam"/>
</dbReference>
<dbReference type="InterPro" id="IPR020557">
    <property type="entry name" value="Fumarate_lyase_CS"/>
</dbReference>
<keyword evidence="7 13" id="KW-0456">Lyase</keyword>
<dbReference type="AlphaFoldDB" id="A8ZSC1"/>
<dbReference type="RefSeq" id="WP_012175271.1">
    <property type="nucleotide sequence ID" value="NC_009943.1"/>
</dbReference>
<comment type="similarity">
    <text evidence="3 13">Belongs to the lyase 1 family. Adenylosuccinate lyase subfamily.</text>
</comment>
<accession>A8ZSC1</accession>
<dbReference type="InterPro" id="IPR004769">
    <property type="entry name" value="Pur_lyase"/>
</dbReference>
<evidence type="ECO:0000256" key="6">
    <source>
        <dbReference type="ARBA" id="ARBA00022755"/>
    </source>
</evidence>
<dbReference type="Pfam" id="PF08328">
    <property type="entry name" value="ASL_C"/>
    <property type="match status" value="1"/>
</dbReference>
<dbReference type="Gene3D" id="1.20.200.10">
    <property type="entry name" value="Fumarase/aspartase (Central domain)"/>
    <property type="match status" value="1"/>
</dbReference>
<dbReference type="InterPro" id="IPR024083">
    <property type="entry name" value="Fumarase/histidase_N"/>
</dbReference>
<evidence type="ECO:0000256" key="12">
    <source>
        <dbReference type="NCBIfam" id="TIGR00928"/>
    </source>
</evidence>
<evidence type="ECO:0000256" key="2">
    <source>
        <dbReference type="ARBA" id="ARBA00004734"/>
    </source>
</evidence>
<dbReference type="HOGENOM" id="CLU_025566_2_0_7"/>
<comment type="catalytic activity">
    <reaction evidence="11">
        <text>N(6)-(1,2-dicarboxyethyl)-AMP = fumarate + AMP</text>
        <dbReference type="Rhea" id="RHEA:16853"/>
        <dbReference type="ChEBI" id="CHEBI:29806"/>
        <dbReference type="ChEBI" id="CHEBI:57567"/>
        <dbReference type="ChEBI" id="CHEBI:456215"/>
        <dbReference type="EC" id="4.3.2.2"/>
    </reaction>
    <physiologicalReaction direction="left-to-right" evidence="11">
        <dbReference type="Rhea" id="RHEA:16854"/>
    </physiologicalReaction>
</comment>
<dbReference type="eggNOG" id="COG0015">
    <property type="taxonomic scope" value="Bacteria"/>
</dbReference>
<dbReference type="NCBIfam" id="TIGR00928">
    <property type="entry name" value="purB"/>
    <property type="match status" value="1"/>
</dbReference>
<dbReference type="Proteomes" id="UP000008561">
    <property type="component" value="Chromosome"/>
</dbReference>
<evidence type="ECO:0000256" key="10">
    <source>
        <dbReference type="ARBA" id="ARBA00030717"/>
    </source>
</evidence>
<keyword evidence="6 13" id="KW-0658">Purine biosynthesis</keyword>
<dbReference type="UniPathway" id="UPA00075">
    <property type="reaction ID" value="UER00336"/>
</dbReference>